<keyword evidence="3" id="KW-1185">Reference proteome</keyword>
<dbReference type="EMBL" id="CP019474">
    <property type="protein sequence ID" value="UQC78244.1"/>
    <property type="molecule type" value="Genomic_DNA"/>
</dbReference>
<evidence type="ECO:0000313" key="2">
    <source>
        <dbReference type="EMBL" id="UQC78244.1"/>
    </source>
</evidence>
<dbReference type="PANTHER" id="PTHR36587:SF2">
    <property type="entry name" value="EXPRESSION SITE-ASSOCIATED GENE 3 (ESAG3)-LIKE PROTEIN"/>
    <property type="match status" value="1"/>
</dbReference>
<organism evidence="2 3">
    <name type="scientific">Colletotrichum lupini</name>
    <dbReference type="NCBI Taxonomy" id="145971"/>
    <lineage>
        <taxon>Eukaryota</taxon>
        <taxon>Fungi</taxon>
        <taxon>Dikarya</taxon>
        <taxon>Ascomycota</taxon>
        <taxon>Pezizomycotina</taxon>
        <taxon>Sordariomycetes</taxon>
        <taxon>Hypocreomycetidae</taxon>
        <taxon>Glomerellales</taxon>
        <taxon>Glomerellaceae</taxon>
        <taxon>Colletotrichum</taxon>
        <taxon>Colletotrichum acutatum species complex</taxon>
    </lineage>
</organism>
<accession>A0A9Q8SIY4</accession>
<name>A0A9Q8SIY4_9PEZI</name>
<evidence type="ECO:0000313" key="3">
    <source>
        <dbReference type="Proteomes" id="UP000830671"/>
    </source>
</evidence>
<dbReference type="KEGG" id="clup:CLUP02_03720"/>
<keyword evidence="1" id="KW-1133">Transmembrane helix</keyword>
<feature type="transmembrane region" description="Helical" evidence="1">
    <location>
        <begin position="82"/>
        <end position="102"/>
    </location>
</feature>
<proteinExistence type="predicted"/>
<dbReference type="Proteomes" id="UP000830671">
    <property type="component" value="Chromosome 2"/>
</dbReference>
<keyword evidence="1" id="KW-0472">Membrane</keyword>
<keyword evidence="1" id="KW-0812">Transmembrane</keyword>
<dbReference type="CDD" id="cd22997">
    <property type="entry name" value="GT_LH"/>
    <property type="match status" value="1"/>
</dbReference>
<dbReference type="AlphaFoldDB" id="A0A9Q8SIY4"/>
<protein>
    <submittedName>
        <fullName evidence="2">Uncharacterized protein</fullName>
    </submittedName>
</protein>
<gene>
    <name evidence="2" type="ORF">CLUP02_03720</name>
</gene>
<dbReference type="PANTHER" id="PTHR36587">
    <property type="entry name" value="EXPRESSION SITE-ASSOCIATED GENE 3 (ESAG3)-LIKE PROTEIN"/>
    <property type="match status" value="1"/>
</dbReference>
<reference evidence="2" key="1">
    <citation type="journal article" date="2021" name="Mol. Plant Microbe Interact.">
        <title>Complete Genome Sequence of the Plant-Pathogenic Fungus Colletotrichum lupini.</title>
        <authorList>
            <person name="Baroncelli R."/>
            <person name="Pensec F."/>
            <person name="Da Lio D."/>
            <person name="Boufleur T."/>
            <person name="Vicente I."/>
            <person name="Sarrocco S."/>
            <person name="Picot A."/>
            <person name="Baraldi E."/>
            <person name="Sukno S."/>
            <person name="Thon M."/>
            <person name="Le Floch G."/>
        </authorList>
    </citation>
    <scope>NUCLEOTIDE SEQUENCE</scope>
    <source>
        <strain evidence="2">IMI 504893</strain>
    </source>
</reference>
<dbReference type="RefSeq" id="XP_049139881.1">
    <property type="nucleotide sequence ID" value="XM_049282738.1"/>
</dbReference>
<dbReference type="GeneID" id="73337748"/>
<evidence type="ECO:0000256" key="1">
    <source>
        <dbReference type="SAM" id="Phobius"/>
    </source>
</evidence>
<sequence>MTTHTPVFTEKSSTPRQNCTLDLFSLSWISLHRRRRKPTLHCTALARLSTPPKSPNLDLKPIRQLNETRVAPMLMALKGRRLVLLAAFVIVSALLIFSQSLYPENLSWSDISASLPTGSKSSAPSTKGAKPARAGTGRFHFLIAASAPNLQFCRALVSSTANRFGAPVIAGWNGTGENDAALSHLAKIRVVTKYLEDLPESSNDDLFMMIDGYDVLLQFGPDVLIERYFKAAAKEDERIIQQLGPERAQSLAGPMGRHIFFGADKVCWPVDWRRPACWAVPPVPNMDGHEFGPLTNTGEDMAFNHPRWLNSGTIIGPIKEVREMFRATLDLINEVYDPEYEFRESDQFYMSDVWGLQELERIQMQKEENPDAAVMLPPEDGWVPELEPAYSYNFHIAMDYWSLMFQTWAGYGEWVNWRKFDRPLYSVEISQNYRNSSTFVPWSLHMQADGMKSLKRIFNTTEDETMGATVNELIRKSEFGANIVTKQTFPLLHVTGEKGALDVFWPRMWFFPYGRSLIRSAINWFQQEEHYMPELIDGRVWYPAHPYPKDIRENDGGAWSDTANDNGTVYWLGFDQLCAEHHGILFGED</sequence>